<protein>
    <submittedName>
        <fullName evidence="2">Uncharacterized protein</fullName>
    </submittedName>
</protein>
<dbReference type="VEuPathDB" id="TriTrypDB:BSAL_93730"/>
<dbReference type="AlphaFoldDB" id="A0A0S4J5V9"/>
<evidence type="ECO:0000313" key="2">
    <source>
        <dbReference type="EMBL" id="CUG86556.1"/>
    </source>
</evidence>
<dbReference type="CDD" id="cd11296">
    <property type="entry name" value="O-FucT_like"/>
    <property type="match status" value="1"/>
</dbReference>
<organism evidence="2 3">
    <name type="scientific">Bodo saltans</name>
    <name type="common">Flagellated protozoan</name>
    <dbReference type="NCBI Taxonomy" id="75058"/>
    <lineage>
        <taxon>Eukaryota</taxon>
        <taxon>Discoba</taxon>
        <taxon>Euglenozoa</taxon>
        <taxon>Kinetoplastea</taxon>
        <taxon>Metakinetoplastina</taxon>
        <taxon>Eubodonida</taxon>
        <taxon>Bodonidae</taxon>
        <taxon>Bodo</taxon>
    </lineage>
</organism>
<dbReference type="OrthoDB" id="20368at2759"/>
<name>A0A0S4J5V9_BODSA</name>
<dbReference type="EMBL" id="CYKH01001331">
    <property type="protein sequence ID" value="CUG86556.1"/>
    <property type="molecule type" value="Genomic_DNA"/>
</dbReference>
<evidence type="ECO:0000256" key="1">
    <source>
        <dbReference type="SAM" id="MobiDB-lite"/>
    </source>
</evidence>
<reference evidence="3" key="1">
    <citation type="submission" date="2015-09" db="EMBL/GenBank/DDBJ databases">
        <authorList>
            <consortium name="Pathogen Informatics"/>
        </authorList>
    </citation>
    <scope>NUCLEOTIDE SEQUENCE [LARGE SCALE GENOMIC DNA]</scope>
    <source>
        <strain evidence="3">Lake Konstanz</strain>
    </source>
</reference>
<dbReference type="Proteomes" id="UP000051952">
    <property type="component" value="Unassembled WGS sequence"/>
</dbReference>
<gene>
    <name evidence="2" type="ORF">BSAL_93730</name>
</gene>
<feature type="region of interest" description="Disordered" evidence="1">
    <location>
        <begin position="83"/>
        <end position="122"/>
    </location>
</feature>
<feature type="compositionally biased region" description="Polar residues" evidence="1">
    <location>
        <begin position="85"/>
        <end position="100"/>
    </location>
</feature>
<keyword evidence="3" id="KW-1185">Reference proteome</keyword>
<sequence length="561" mass="62004">MDFLAKSGLSRCHISPDADYMRRTVVALGLLVVLLIALRSDTALRSATITSNKTFVPRGNLPVNNTALRSDNLAAKKTAVRSDNRTANNTVAPKSATTTKEAGDSIASVDGPGLITTPQKPDDVQKSTKFISTSLDVCEQLRKTLRGSSTEELSSRFLAYVYRQKRLIPSNSRLVLKIFMPRSGTGLCNARTFVLDNLVLAALVGADVVLPDVHTLDRPGSEPIAHQFEGYFDVQHLRTEWKRFCPSMVLYHDRRSEGSRGPFIEDAEREGALVSRHSTMVEVGSTRSDQDPVENNVEKRLNEMDVGIRGLLATKNGPKYRNNTKATFFVVEIRKIYLWDWSLPEEDASLGELRRAVGASLRSPEYIMRAAARVVEHLNALGEASGNGRRFCGAHLRSEPDMVRHVGSFANGTRLTDIFLEAAVAAGTKRCGVLYVAAGTKADLDRFSALTAAHNITLITLNSLIKTTALVTDAARWSYSQKAVFEYEILAASDKLFGAAVSSFSWNLAMRRYFAHSTDALPLRRIIRHLQPIPYDDAFSTIYLGPNRTNLLTRALRGMWP</sequence>
<evidence type="ECO:0000313" key="3">
    <source>
        <dbReference type="Proteomes" id="UP000051952"/>
    </source>
</evidence>
<accession>A0A0S4J5V9</accession>
<proteinExistence type="predicted"/>